<protein>
    <submittedName>
        <fullName evidence="3">Membrane protein</fullName>
    </submittedName>
</protein>
<dbReference type="RefSeq" id="WP_353330957.1">
    <property type="nucleotide sequence ID" value="NZ_AP028055.1"/>
</dbReference>
<dbReference type="InterPro" id="IPR051311">
    <property type="entry name" value="DedA_domain"/>
</dbReference>
<organism evidence="3 4">
    <name type="scientific">Bacteroides sedimenti</name>
    <dbReference type="NCBI Taxonomy" id="2136147"/>
    <lineage>
        <taxon>Bacteria</taxon>
        <taxon>Pseudomonadati</taxon>
        <taxon>Bacteroidota</taxon>
        <taxon>Bacteroidia</taxon>
        <taxon>Bacteroidales</taxon>
        <taxon>Bacteroidaceae</taxon>
        <taxon>Bacteroides</taxon>
    </lineage>
</organism>
<feature type="transmembrane region" description="Helical" evidence="1">
    <location>
        <begin position="50"/>
        <end position="71"/>
    </location>
</feature>
<dbReference type="PANTHER" id="PTHR42709:SF4">
    <property type="entry name" value="INNER MEMBRANE PROTEIN YQAA"/>
    <property type="match status" value="1"/>
</dbReference>
<feature type="transmembrane region" description="Helical" evidence="1">
    <location>
        <begin position="102"/>
        <end position="124"/>
    </location>
</feature>
<proteinExistence type="predicted"/>
<keyword evidence="1" id="KW-0472">Membrane</keyword>
<reference evidence="3 4" key="1">
    <citation type="submission" date="2023-04" db="EMBL/GenBank/DDBJ databases">
        <title>Draft genome sequence of acteroides sedimenti strain YN3PY1.</title>
        <authorList>
            <person name="Yoshida N."/>
        </authorList>
    </citation>
    <scope>NUCLEOTIDE SEQUENCE [LARGE SCALE GENOMIC DNA]</scope>
    <source>
        <strain evidence="3 4">YN3PY1</strain>
    </source>
</reference>
<evidence type="ECO:0000313" key="3">
    <source>
        <dbReference type="EMBL" id="BEG99994.1"/>
    </source>
</evidence>
<keyword evidence="1" id="KW-1133">Transmembrane helix</keyword>
<evidence type="ECO:0000259" key="2">
    <source>
        <dbReference type="Pfam" id="PF09335"/>
    </source>
</evidence>
<accession>A0ABN6Z707</accession>
<evidence type="ECO:0000256" key="1">
    <source>
        <dbReference type="SAM" id="Phobius"/>
    </source>
</evidence>
<dbReference type="Pfam" id="PF09335">
    <property type="entry name" value="VTT_dom"/>
    <property type="match status" value="1"/>
</dbReference>
<keyword evidence="1" id="KW-0812">Transmembrane</keyword>
<name>A0ABN6Z707_9BACE</name>
<feature type="domain" description="VTT" evidence="2">
    <location>
        <begin position="35"/>
        <end position="150"/>
    </location>
</feature>
<keyword evidence="4" id="KW-1185">Reference proteome</keyword>
<evidence type="ECO:0000313" key="4">
    <source>
        <dbReference type="Proteomes" id="UP001496674"/>
    </source>
</evidence>
<dbReference type="EMBL" id="AP028055">
    <property type="protein sequence ID" value="BEG99994.1"/>
    <property type="molecule type" value="Genomic_DNA"/>
</dbReference>
<sequence length="166" mass="18478">MDAIVSAVQQLFIDWGYPGLFISAMLAGSIVPFSSEVVLVVLIKMGLDPFYSVFWATLGNTVGGMSCYYIGYMGKIEWAEKYFKVKHAKIEKMQKFLQGKGALMAFFAFLPAFGEVISMALGFMRSNQPLTVSSMFLGKLFRYAIIAYCFIFAVDGITSLWAQLFG</sequence>
<feature type="transmembrane region" description="Helical" evidence="1">
    <location>
        <begin position="145"/>
        <end position="164"/>
    </location>
</feature>
<dbReference type="InterPro" id="IPR032816">
    <property type="entry name" value="VTT_dom"/>
</dbReference>
<feature type="transmembrane region" description="Helical" evidence="1">
    <location>
        <begin position="20"/>
        <end position="43"/>
    </location>
</feature>
<dbReference type="Proteomes" id="UP001496674">
    <property type="component" value="Chromosome"/>
</dbReference>
<dbReference type="PANTHER" id="PTHR42709">
    <property type="entry name" value="ALKALINE PHOSPHATASE LIKE PROTEIN"/>
    <property type="match status" value="1"/>
</dbReference>
<gene>
    <name evidence="3" type="ORF">BSYN_22590</name>
</gene>